<sequence length="279" mass="29526">MNTEDIAVPGRHGMVPARRYAPSGESPDRAAPLVWLHGGAFAWGDLDMAEAHAVAAAVAGTGREVVSVDYRRVPAFSWVRKPAPGRPAGVRFPVPVDDVVDVFARVRERSVDGRVVLGGASAGACLAASAAVRLRDEGRAGPDRLVLAYGTFHAALPAPSARLASRLRGWHRWGQLTPGAVDKMNRNYAGSPEVLREAFPGGGEPAGLPPTLVLDADRDSLRASGEAFAAELAAAGVEVQHRIVPGTRHGFLNRPERPPFRLGIDAVTGWLAESELRPA</sequence>
<dbReference type="InterPro" id="IPR050300">
    <property type="entry name" value="GDXG_lipolytic_enzyme"/>
</dbReference>
<dbReference type="EMBL" id="JBDZYD010000001">
    <property type="protein sequence ID" value="MEQ0558305.1"/>
    <property type="molecule type" value="Genomic_DNA"/>
</dbReference>
<accession>A0ABV0L7L6</accession>
<dbReference type="Gene3D" id="3.40.50.1820">
    <property type="entry name" value="alpha/beta hydrolase"/>
    <property type="match status" value="1"/>
</dbReference>
<dbReference type="Pfam" id="PF07859">
    <property type="entry name" value="Abhydrolase_3"/>
    <property type="match status" value="1"/>
</dbReference>
<evidence type="ECO:0000313" key="4">
    <source>
        <dbReference type="Proteomes" id="UP001440984"/>
    </source>
</evidence>
<keyword evidence="1 3" id="KW-0378">Hydrolase</keyword>
<feature type="domain" description="Alpha/beta hydrolase fold-3" evidence="2">
    <location>
        <begin position="33"/>
        <end position="252"/>
    </location>
</feature>
<dbReference type="RefSeq" id="WP_348947623.1">
    <property type="nucleotide sequence ID" value="NZ_JBDZYD010000001.1"/>
</dbReference>
<organism evidence="3 4">
    <name type="scientific">Amycolatopsis melonis</name>
    <dbReference type="NCBI Taxonomy" id="3156488"/>
    <lineage>
        <taxon>Bacteria</taxon>
        <taxon>Bacillati</taxon>
        <taxon>Actinomycetota</taxon>
        <taxon>Actinomycetes</taxon>
        <taxon>Pseudonocardiales</taxon>
        <taxon>Pseudonocardiaceae</taxon>
        <taxon>Amycolatopsis</taxon>
    </lineage>
</organism>
<keyword evidence="4" id="KW-1185">Reference proteome</keyword>
<gene>
    <name evidence="3" type="ORF">ABJI51_04415</name>
</gene>
<comment type="caution">
    <text evidence="3">The sequence shown here is derived from an EMBL/GenBank/DDBJ whole genome shotgun (WGS) entry which is preliminary data.</text>
</comment>
<dbReference type="Proteomes" id="UP001440984">
    <property type="component" value="Unassembled WGS sequence"/>
</dbReference>
<evidence type="ECO:0000259" key="2">
    <source>
        <dbReference type="Pfam" id="PF07859"/>
    </source>
</evidence>
<proteinExistence type="predicted"/>
<name>A0ABV0L7L6_9PSEU</name>
<dbReference type="PANTHER" id="PTHR48081">
    <property type="entry name" value="AB HYDROLASE SUPERFAMILY PROTEIN C4A8.06C"/>
    <property type="match status" value="1"/>
</dbReference>
<dbReference type="GO" id="GO:0016787">
    <property type="term" value="F:hydrolase activity"/>
    <property type="evidence" value="ECO:0007669"/>
    <property type="project" value="UniProtKB-KW"/>
</dbReference>
<dbReference type="PANTHER" id="PTHR48081:SF8">
    <property type="entry name" value="ALPHA_BETA HYDROLASE FOLD-3 DOMAIN-CONTAINING PROTEIN-RELATED"/>
    <property type="match status" value="1"/>
</dbReference>
<evidence type="ECO:0000256" key="1">
    <source>
        <dbReference type="ARBA" id="ARBA00022801"/>
    </source>
</evidence>
<dbReference type="SUPFAM" id="SSF53474">
    <property type="entry name" value="alpha/beta-Hydrolases"/>
    <property type="match status" value="1"/>
</dbReference>
<reference evidence="3 4" key="1">
    <citation type="submission" date="2024-05" db="EMBL/GenBank/DDBJ databases">
        <authorList>
            <person name="Zhao H."/>
            <person name="Xu Y."/>
            <person name="Lin S."/>
            <person name="Spain J.C."/>
            <person name="Zhou N.-Y."/>
        </authorList>
    </citation>
    <scope>NUCLEOTIDE SEQUENCE [LARGE SCALE GENOMIC DNA]</scope>
    <source>
        <strain evidence="3 4">NEAU-NG30</strain>
    </source>
</reference>
<evidence type="ECO:0000313" key="3">
    <source>
        <dbReference type="EMBL" id="MEQ0558305.1"/>
    </source>
</evidence>
<dbReference type="InterPro" id="IPR029058">
    <property type="entry name" value="AB_hydrolase_fold"/>
</dbReference>
<dbReference type="InterPro" id="IPR013094">
    <property type="entry name" value="AB_hydrolase_3"/>
</dbReference>
<protein>
    <submittedName>
        <fullName evidence="3">Alpha/beta hydrolase</fullName>
    </submittedName>
</protein>